<evidence type="ECO:0000256" key="3">
    <source>
        <dbReference type="SAM" id="SignalP"/>
    </source>
</evidence>
<feature type="signal peptide" evidence="3">
    <location>
        <begin position="1"/>
        <end position="24"/>
    </location>
</feature>
<dbReference type="Gene3D" id="3.40.50.2300">
    <property type="match status" value="2"/>
</dbReference>
<comment type="similarity">
    <text evidence="2">Belongs to the bacterial solute-binding protein 2 family.</text>
</comment>
<name>A0AB73T195_9FIRM</name>
<feature type="domain" description="Periplasmic binding protein" evidence="4">
    <location>
        <begin position="34"/>
        <end position="286"/>
    </location>
</feature>
<evidence type="ECO:0000256" key="2">
    <source>
        <dbReference type="ARBA" id="ARBA00007639"/>
    </source>
</evidence>
<dbReference type="SUPFAM" id="SSF53822">
    <property type="entry name" value="Periplasmic binding protein-like I"/>
    <property type="match status" value="1"/>
</dbReference>
<comment type="caution">
    <text evidence="5">The sequence shown here is derived from an EMBL/GenBank/DDBJ whole genome shotgun (WGS) entry which is preliminary data.</text>
</comment>
<dbReference type="PANTHER" id="PTHR30036:SF7">
    <property type="entry name" value="ABC TRANSPORTER PERIPLASMIC-BINDING PROTEIN YPHF"/>
    <property type="match status" value="1"/>
</dbReference>
<dbReference type="InterPro" id="IPR028082">
    <property type="entry name" value="Peripla_BP_I"/>
</dbReference>
<dbReference type="GO" id="GO:0030288">
    <property type="term" value="C:outer membrane-bounded periplasmic space"/>
    <property type="evidence" value="ECO:0007669"/>
    <property type="project" value="TreeGrafter"/>
</dbReference>
<dbReference type="GO" id="GO:0030246">
    <property type="term" value="F:carbohydrate binding"/>
    <property type="evidence" value="ECO:0007669"/>
    <property type="project" value="TreeGrafter"/>
</dbReference>
<dbReference type="Pfam" id="PF13407">
    <property type="entry name" value="Peripla_BP_4"/>
    <property type="match status" value="1"/>
</dbReference>
<proteinExistence type="inferred from homology"/>
<evidence type="ECO:0000256" key="1">
    <source>
        <dbReference type="ARBA" id="ARBA00004196"/>
    </source>
</evidence>
<keyword evidence="6" id="KW-1185">Reference proteome</keyword>
<evidence type="ECO:0000259" key="4">
    <source>
        <dbReference type="Pfam" id="PF13407"/>
    </source>
</evidence>
<dbReference type="Proteomes" id="UP000245412">
    <property type="component" value="Unassembled WGS sequence"/>
</dbReference>
<reference evidence="5 6" key="1">
    <citation type="submission" date="2018-05" db="EMBL/GenBank/DDBJ databases">
        <authorList>
            <person name="Goeker M."/>
            <person name="Huntemann M."/>
            <person name="Clum A."/>
            <person name="Pillay M."/>
            <person name="Palaniappan K."/>
            <person name="Varghese N."/>
            <person name="Mikhailova N."/>
            <person name="Stamatis D."/>
            <person name="Reddy T."/>
            <person name="Daum C."/>
            <person name="Shapiro N."/>
            <person name="Ivanova N."/>
            <person name="Kyrpides N."/>
            <person name="Woyke T."/>
        </authorList>
    </citation>
    <scope>NUCLEOTIDE SEQUENCE [LARGE SCALE GENOMIC DNA]</scope>
    <source>
        <strain evidence="5 6">DSM 26524</strain>
    </source>
</reference>
<dbReference type="EMBL" id="QGGY01000011">
    <property type="protein sequence ID" value="PWJ73722.1"/>
    <property type="molecule type" value="Genomic_DNA"/>
</dbReference>
<sequence>MKKKLMAVVLSAVMAFSMAGVAEASDTEAKDMKIAVVLHAMNSSFYTKLADGARDAGKDFGITVDVTSPTTASNLSEQVSLIESCITADYDGIATVTWDPSGFNSVIQKASDAGIPMVGFNMDAEDCGTKAFIGQEYEDAGYQMGKYMFGEVMEGKGKYIIASCGPSDTALIARANGIKKAQEEYPDIEFIDIIDIGTDLTNAYGVIENAYLAHPDVNAILGVDVFSEAIGTFVEAYKLEGEVKGAGFDLTEGTLKHISNGSMQLTVGQNPYLQGYYAVAELYMNLAHDAAFIDINTGAQLVTQDNVADATPE</sequence>
<keyword evidence="3" id="KW-0732">Signal</keyword>
<gene>
    <name evidence="5" type="ORF">C7383_11153</name>
</gene>
<evidence type="ECO:0000313" key="6">
    <source>
        <dbReference type="Proteomes" id="UP000245412"/>
    </source>
</evidence>
<feature type="chain" id="PRO_5044491699" evidence="3">
    <location>
        <begin position="25"/>
        <end position="313"/>
    </location>
</feature>
<organism evidence="5 6">
    <name type="scientific">Murimonas intestini</name>
    <dbReference type="NCBI Taxonomy" id="1337051"/>
    <lineage>
        <taxon>Bacteria</taxon>
        <taxon>Bacillati</taxon>
        <taxon>Bacillota</taxon>
        <taxon>Clostridia</taxon>
        <taxon>Lachnospirales</taxon>
        <taxon>Lachnospiraceae</taxon>
        <taxon>Murimonas</taxon>
    </lineage>
</organism>
<evidence type="ECO:0000313" key="5">
    <source>
        <dbReference type="EMBL" id="PWJ73722.1"/>
    </source>
</evidence>
<dbReference type="AlphaFoldDB" id="A0AB73T195"/>
<dbReference type="InterPro" id="IPR025997">
    <property type="entry name" value="SBP_2_dom"/>
</dbReference>
<dbReference type="InterPro" id="IPR050555">
    <property type="entry name" value="Bact_Solute-Bind_Prot2"/>
</dbReference>
<accession>A0AB73T195</accession>
<dbReference type="PANTHER" id="PTHR30036">
    <property type="entry name" value="D-XYLOSE-BINDING PERIPLASMIC PROTEIN"/>
    <property type="match status" value="1"/>
</dbReference>
<comment type="subcellular location">
    <subcellularLocation>
        <location evidence="1">Cell envelope</location>
    </subcellularLocation>
</comment>
<protein>
    <submittedName>
        <fullName evidence="5">Monosaccharide ABC transporter substrate-binding protein (CUT2 family)</fullName>
    </submittedName>
</protein>
<dbReference type="RefSeq" id="WP_109747522.1">
    <property type="nucleotide sequence ID" value="NZ_CABJAT010000012.1"/>
</dbReference>